<name>A0A0P1MPI4_9BACT</name>
<dbReference type="OrthoDB" id="9778226at2"/>
<dbReference type="RefSeq" id="WP_092347385.1">
    <property type="nucleotide sequence ID" value="NZ_CZVW01000003.1"/>
</dbReference>
<evidence type="ECO:0008006" key="3">
    <source>
        <dbReference type="Google" id="ProtNLM"/>
    </source>
</evidence>
<evidence type="ECO:0000313" key="1">
    <source>
        <dbReference type="EMBL" id="CUS97485.1"/>
    </source>
</evidence>
<keyword evidence="2" id="KW-1185">Reference proteome</keyword>
<protein>
    <recommendedName>
        <fullName evidence="3">Metalloenzyme superfamily protein</fullName>
    </recommendedName>
</protein>
<dbReference type="AlphaFoldDB" id="A0A0P1MPI4"/>
<evidence type="ECO:0000313" key="2">
    <source>
        <dbReference type="Proteomes" id="UP000199197"/>
    </source>
</evidence>
<proteinExistence type="predicted"/>
<organism evidence="1 2">
    <name type="scientific">Candidatus Chryseopegocella kryptomonas</name>
    <dbReference type="NCBI Taxonomy" id="1633643"/>
    <lineage>
        <taxon>Bacteria</taxon>
        <taxon>Pseudomonadati</taxon>
        <taxon>Candidatus Kryptoniota</taxon>
        <taxon>Candidatus Chryseopegocella</taxon>
    </lineage>
</organism>
<reference evidence="2" key="1">
    <citation type="submission" date="2015-11" db="EMBL/GenBank/DDBJ databases">
        <authorList>
            <person name="Varghese N."/>
        </authorList>
    </citation>
    <scope>NUCLEOTIDE SEQUENCE [LARGE SCALE GENOMIC DNA]</scope>
    <source>
        <strain evidence="2">JGI-23</strain>
    </source>
</reference>
<dbReference type="Proteomes" id="UP000199197">
    <property type="component" value="Unassembled WGS sequence"/>
</dbReference>
<gene>
    <name evidence="1" type="ORF">JGI23_00296</name>
</gene>
<accession>A0A0P1MPI4</accession>
<sequence length="123" mass="13658">MGVALLFFDGIGIGEDNPEKNPFARYRSKFFRAFIGGDNFKAEYEGIIVPTDASLDVPGLPQSATGQTVIFTGVNAPELMNGHINGLPTPTLRKVLLSESIFLKLKKTWQKSDFCKRLFKTLF</sequence>
<dbReference type="EMBL" id="CZVW01000003">
    <property type="protein sequence ID" value="CUS97485.1"/>
    <property type="molecule type" value="Genomic_DNA"/>
</dbReference>